<evidence type="ECO:0008006" key="7">
    <source>
        <dbReference type="Google" id="ProtNLM"/>
    </source>
</evidence>
<protein>
    <recommendedName>
        <fullName evidence="7">Secreted protein</fullName>
    </recommendedName>
</protein>
<reference evidence="3 5" key="1">
    <citation type="submission" date="2014-08" db="EMBL/GenBank/DDBJ databases">
        <title>Complete genome sequence of Corynebacterium flavescens OJ8(T)(=DSM 20296(T)), isolated from cheese.</title>
        <authorList>
            <person name="Ruckert C."/>
            <person name="Albersmeier A."/>
            <person name="Winkler A."/>
            <person name="Kalinowski J."/>
        </authorList>
    </citation>
    <scope>NUCLEOTIDE SEQUENCE [LARGE SCALE GENOMIC DNA]</scope>
    <source>
        <strain evidence="3 5">OJ8</strain>
    </source>
</reference>
<dbReference type="EMBL" id="CP009246">
    <property type="protein sequence ID" value="APT87153.1"/>
    <property type="molecule type" value="Genomic_DNA"/>
</dbReference>
<accession>A0A1L7CMS7</accession>
<organism evidence="3 5">
    <name type="scientific">Corynebacterium flavescens</name>
    <dbReference type="NCBI Taxonomy" id="28028"/>
    <lineage>
        <taxon>Bacteria</taxon>
        <taxon>Bacillati</taxon>
        <taxon>Actinomycetota</taxon>
        <taxon>Actinomycetes</taxon>
        <taxon>Mycobacteriales</taxon>
        <taxon>Corynebacteriaceae</taxon>
        <taxon>Corynebacterium</taxon>
    </lineage>
</organism>
<dbReference type="OrthoDB" id="4426207at2"/>
<sequence>MTLKSPVKKTVLSLAMIVPLALSACGSSDDAAEDSTGSSAAASSGKAGATSSSAAPSSEQASSSEQAPAGADSEDAQALANGETPLGNVPVVKPVEGGQAASQADVDAINGLVRGLYETTTLRQFFQYMPDHACQAVRNANNGELANMDYNQVPDVPMDSLKSGMAAEGQDTSGLEGFDWNATGVDSVNDVLVNGDDASATINVNTNNGVDSSTMRFKREDGNWTFCGEY</sequence>
<dbReference type="RefSeq" id="WP_075730087.1">
    <property type="nucleotide sequence ID" value="NZ_BJNB01000009.1"/>
</dbReference>
<feature type="signal peptide" evidence="2">
    <location>
        <begin position="1"/>
        <end position="24"/>
    </location>
</feature>
<feature type="chain" id="PRO_5044061002" description="Secreted protein" evidence="2">
    <location>
        <begin position="25"/>
        <end position="230"/>
    </location>
</feature>
<evidence type="ECO:0000313" key="4">
    <source>
        <dbReference type="EMBL" id="GEB97380.1"/>
    </source>
</evidence>
<evidence type="ECO:0000256" key="2">
    <source>
        <dbReference type="SAM" id="SignalP"/>
    </source>
</evidence>
<proteinExistence type="predicted"/>
<dbReference type="KEGG" id="cfc:CFLV_08065"/>
<evidence type="ECO:0000256" key="1">
    <source>
        <dbReference type="SAM" id="MobiDB-lite"/>
    </source>
</evidence>
<name>A0A1L7CMS7_CORFL</name>
<gene>
    <name evidence="4" type="ORF">CFL01nite_08750</name>
    <name evidence="3" type="ORF">CFLV_08065</name>
</gene>
<keyword evidence="5" id="KW-1185">Reference proteome</keyword>
<evidence type="ECO:0000313" key="3">
    <source>
        <dbReference type="EMBL" id="APT87153.1"/>
    </source>
</evidence>
<feature type="region of interest" description="Disordered" evidence="1">
    <location>
        <begin position="26"/>
        <end position="76"/>
    </location>
</feature>
<keyword evidence="2" id="KW-0732">Signal</keyword>
<evidence type="ECO:0000313" key="6">
    <source>
        <dbReference type="Proteomes" id="UP000315353"/>
    </source>
</evidence>
<dbReference type="Proteomes" id="UP000185479">
    <property type="component" value="Chromosome"/>
</dbReference>
<dbReference type="Proteomes" id="UP000315353">
    <property type="component" value="Unassembled WGS sequence"/>
</dbReference>
<reference evidence="4 6" key="2">
    <citation type="submission" date="2019-06" db="EMBL/GenBank/DDBJ databases">
        <title>Whole genome shotgun sequence of Corynebacterium flavescens NBRC 14136.</title>
        <authorList>
            <person name="Hosoyama A."/>
            <person name="Uohara A."/>
            <person name="Ohji S."/>
            <person name="Ichikawa N."/>
        </authorList>
    </citation>
    <scope>NUCLEOTIDE SEQUENCE [LARGE SCALE GENOMIC DNA]</scope>
    <source>
        <strain evidence="4 6">NBRC 14136</strain>
    </source>
</reference>
<dbReference type="STRING" id="28028.CFLV_08065"/>
<dbReference type="GeneID" id="82880669"/>
<dbReference type="AlphaFoldDB" id="A0A1L7CMS7"/>
<evidence type="ECO:0000313" key="5">
    <source>
        <dbReference type="Proteomes" id="UP000185479"/>
    </source>
</evidence>
<dbReference type="PROSITE" id="PS51257">
    <property type="entry name" value="PROKAR_LIPOPROTEIN"/>
    <property type="match status" value="1"/>
</dbReference>
<dbReference type="EMBL" id="BJNB01000009">
    <property type="protein sequence ID" value="GEB97380.1"/>
    <property type="molecule type" value="Genomic_DNA"/>
</dbReference>
<feature type="compositionally biased region" description="Low complexity" evidence="1">
    <location>
        <begin position="26"/>
        <end position="71"/>
    </location>
</feature>